<evidence type="ECO:0000313" key="2">
    <source>
        <dbReference type="Proteomes" id="UP000611554"/>
    </source>
</evidence>
<organism evidence="1 2">
    <name type="scientific">Streptosporangium pseudovulgare</name>
    <dbReference type="NCBI Taxonomy" id="35765"/>
    <lineage>
        <taxon>Bacteria</taxon>
        <taxon>Bacillati</taxon>
        <taxon>Actinomycetota</taxon>
        <taxon>Actinomycetes</taxon>
        <taxon>Streptosporangiales</taxon>
        <taxon>Streptosporangiaceae</taxon>
        <taxon>Streptosporangium</taxon>
    </lineage>
</organism>
<proteinExistence type="predicted"/>
<name>A0ABQ2R5M1_9ACTN</name>
<gene>
    <name evidence="1" type="ORF">GCM10010140_45730</name>
</gene>
<evidence type="ECO:0000313" key="1">
    <source>
        <dbReference type="EMBL" id="GGQ10233.1"/>
    </source>
</evidence>
<dbReference type="EMBL" id="BMQJ01000011">
    <property type="protein sequence ID" value="GGQ10233.1"/>
    <property type="molecule type" value="Genomic_DNA"/>
</dbReference>
<keyword evidence="2" id="KW-1185">Reference proteome</keyword>
<evidence type="ECO:0008006" key="3">
    <source>
        <dbReference type="Google" id="ProtNLM"/>
    </source>
</evidence>
<dbReference type="Gene3D" id="2.70.98.10">
    <property type="match status" value="1"/>
</dbReference>
<dbReference type="Proteomes" id="UP000611554">
    <property type="component" value="Unassembled WGS sequence"/>
</dbReference>
<sequence length="268" mass="28465">MVSVLGDPGGFRVAVDVRRGGRWDSLTGPDGREWLWSRPDPRRVAVTPGAAFVDVGGVEECFPTVVGEPDHGEVWALPWTGDAGEAAVETGEYRLSRRITAGERITVDYELRAEPGYAFVWAFHALLVPEPGLRVEVPHGHPARVWPYGGPGPLSGRWPGPAGTGRFDVLGPDDGGAAFCLLPGLASLRVTAGAASLRFGLESEHGPVGFGVWRNLGGYAWDGGPPYRSFGVEPMLGAVHDRSKAADGETAVVPASGRTTWRVVVEHG</sequence>
<comment type="caution">
    <text evidence="1">The sequence shown here is derived from an EMBL/GenBank/DDBJ whole genome shotgun (WGS) entry which is preliminary data.</text>
</comment>
<dbReference type="InterPro" id="IPR014718">
    <property type="entry name" value="GH-type_carb-bd"/>
</dbReference>
<accession>A0ABQ2R5M1</accession>
<dbReference type="RefSeq" id="WP_189248481.1">
    <property type="nucleotide sequence ID" value="NZ_BMQJ01000011.1"/>
</dbReference>
<protein>
    <recommendedName>
        <fullName evidence="3">Aldose epimerase</fullName>
    </recommendedName>
</protein>
<reference evidence="2" key="1">
    <citation type="journal article" date="2019" name="Int. J. Syst. Evol. Microbiol.">
        <title>The Global Catalogue of Microorganisms (GCM) 10K type strain sequencing project: providing services to taxonomists for standard genome sequencing and annotation.</title>
        <authorList>
            <consortium name="The Broad Institute Genomics Platform"/>
            <consortium name="The Broad Institute Genome Sequencing Center for Infectious Disease"/>
            <person name="Wu L."/>
            <person name="Ma J."/>
        </authorList>
    </citation>
    <scope>NUCLEOTIDE SEQUENCE [LARGE SCALE GENOMIC DNA]</scope>
    <source>
        <strain evidence="2">JCM 3115</strain>
    </source>
</reference>